<organism evidence="2 3">
    <name type="scientific">Aggregatibacter aphrophilus</name>
    <name type="common">Haemophilus aphrophilus</name>
    <dbReference type="NCBI Taxonomy" id="732"/>
    <lineage>
        <taxon>Bacteria</taxon>
        <taxon>Pseudomonadati</taxon>
        <taxon>Pseudomonadota</taxon>
        <taxon>Gammaproteobacteria</taxon>
        <taxon>Pasteurellales</taxon>
        <taxon>Pasteurellaceae</taxon>
        <taxon>Aggregatibacter</taxon>
    </lineage>
</organism>
<dbReference type="EMBL" id="MAQE01000018">
    <property type="protein sequence ID" value="OBY49773.1"/>
    <property type="molecule type" value="Genomic_DNA"/>
</dbReference>
<dbReference type="AlphaFoldDB" id="A0AAP7GWW8"/>
<evidence type="ECO:0000259" key="1">
    <source>
        <dbReference type="Pfam" id="PF01636"/>
    </source>
</evidence>
<accession>A0AAP7GWW8</accession>
<dbReference type="InterPro" id="IPR011009">
    <property type="entry name" value="Kinase-like_dom_sf"/>
</dbReference>
<reference evidence="2 3" key="1">
    <citation type="submission" date="2016-06" db="EMBL/GenBank/DDBJ databases">
        <title>Simultaneous identification of Haemophilus influenzae and Haemophilus haemolyticus using TaqMan real-time PCR.</title>
        <authorList>
            <person name="Price E.P."/>
            <person name="Sarovich D.S."/>
            <person name="Harris T."/>
            <person name="Spargo J.C."/>
            <person name="Nosworthy E."/>
            <person name="Beissbarth J."/>
            <person name="Smith-Vaughan H."/>
        </authorList>
    </citation>
    <scope>NUCLEOTIDE SEQUENCE [LARGE SCALE GENOMIC DNA]</scope>
    <source>
        <strain evidence="2 3">ATCC 7901</strain>
    </source>
</reference>
<gene>
    <name evidence="2" type="ORF">BBB52_09965</name>
</gene>
<comment type="caution">
    <text evidence="2">The sequence shown here is derived from an EMBL/GenBank/DDBJ whole genome shotgun (WGS) entry which is preliminary data.</text>
</comment>
<sequence length="771" mass="87651">MLTHADKQIIAGDMALPGLAALLDSNLLLSKLQQLPRLQSAVKIQVKYLRYKPANSCACTLKVQLADGSMQYYFAKALTPERFAESWNNPKRQKLIQEKNPNAPLALFDLYIMLLHPAHDRSIRYLGWLVDPQARGQILQLCGLEKNQSDAVDINILRYKPERRLVAGVRYNNRYVAVVRCIHPKDFGKILSASAFGIAQNELQLLGVDGTNCTLATRWLEGRSLCPEEQAIASNDILAQLANKLYQLHHSSYQPPIRYGIADEIQSMQGVLLTFNAILPQQATWFAELMEQTVQGLQRQKDVFQLIHGDFSLDQVVENQGKLHLLDWDRCAAGNPLMDLATFIARLEFQVIEGFLPSWQANRLVQTFLYHYQKNAHGDLSGLTYFVASALLRLATEPFRKRTSQWAEYTLQLLQWVSCLLNEKDPSYLSLEKKNFSFESEPLLVDLTQLEHMQTRLMKVLPPAYQGQLITAEVQRYKPQRRAMVDYVIDTKELKQQCIIGKYRRKGLDSRAFNIQQALWQEGFNDQAHISVAEPLGTLLEQHTWLQRKVNGQCLGNLLVQNNKRLAFLGESVALALNQLHKSKVAQQLELPIWTTDNELAILRDRLTQAQTLLPALAERIDRVLSGCEKIAKNLNTTPNSINFLTALETVSVHRDFYQDQILERNGRPGDMVLLDLDLLCQGHAALDAGNYLAHIIEFAIRHYGNIHALQQHQDAFLSTFLTYSATANKQSVDIYTTLSLARHIYLSTQFADRKHTTETLLALCEDRLGD</sequence>
<dbReference type="Pfam" id="PF01636">
    <property type="entry name" value="APH"/>
    <property type="match status" value="1"/>
</dbReference>
<dbReference type="SUPFAM" id="SSF56112">
    <property type="entry name" value="Protein kinase-like (PK-like)"/>
    <property type="match status" value="2"/>
</dbReference>
<dbReference type="Proteomes" id="UP000092746">
    <property type="component" value="Unassembled WGS sequence"/>
</dbReference>
<feature type="domain" description="Aminoglycoside phosphotransferase" evidence="1">
    <location>
        <begin position="214"/>
        <end position="355"/>
    </location>
</feature>
<name>A0AAP7GWW8_AGGAP</name>
<dbReference type="Gene3D" id="3.90.1200.10">
    <property type="match status" value="2"/>
</dbReference>
<evidence type="ECO:0000313" key="3">
    <source>
        <dbReference type="Proteomes" id="UP000092746"/>
    </source>
</evidence>
<protein>
    <submittedName>
        <fullName evidence="2">Phosphotransferase</fullName>
    </submittedName>
</protein>
<dbReference type="RefSeq" id="WP_065295859.1">
    <property type="nucleotide sequence ID" value="NZ_CAUUMV010000011.1"/>
</dbReference>
<dbReference type="InterPro" id="IPR002575">
    <property type="entry name" value="Aminoglycoside_PTrfase"/>
</dbReference>
<proteinExistence type="predicted"/>
<evidence type="ECO:0000313" key="2">
    <source>
        <dbReference type="EMBL" id="OBY49773.1"/>
    </source>
</evidence>